<evidence type="ECO:0000256" key="2">
    <source>
        <dbReference type="ARBA" id="ARBA00022707"/>
    </source>
</evidence>
<dbReference type="EMBL" id="CP002502">
    <property type="protein sequence ID" value="AET40520.1"/>
    <property type="molecule type" value="Genomic_DNA"/>
</dbReference>
<dbReference type="eggNOG" id="ENOG502S74H">
    <property type="taxonomic scope" value="Eukaryota"/>
</dbReference>
<dbReference type="GeneID" id="11470995"/>
<evidence type="ECO:0000256" key="5">
    <source>
        <dbReference type="ARBA" id="ARBA00023288"/>
    </source>
</evidence>
<dbReference type="Pfam" id="PF15454">
    <property type="entry name" value="LAMTOR"/>
    <property type="match status" value="1"/>
</dbReference>
<protein>
    <submittedName>
        <fullName evidence="6">Uncharacterized protein</fullName>
    </submittedName>
</protein>
<comment type="subcellular location">
    <subcellularLocation>
        <location evidence="1">Endomembrane system</location>
    </subcellularLocation>
</comment>
<dbReference type="OMA" id="CCKEREP"/>
<keyword evidence="2" id="KW-0519">Myristate</keyword>
<dbReference type="AlphaFoldDB" id="G8JV41"/>
<dbReference type="GO" id="GO:0001919">
    <property type="term" value="P:regulation of receptor recycling"/>
    <property type="evidence" value="ECO:0007669"/>
    <property type="project" value="InterPro"/>
</dbReference>
<gene>
    <name evidence="6" type="ordered locus">Ecym_6128</name>
</gene>
<dbReference type="GO" id="GO:0045121">
    <property type="term" value="C:membrane raft"/>
    <property type="evidence" value="ECO:0007669"/>
    <property type="project" value="InterPro"/>
</dbReference>
<dbReference type="InterPro" id="IPR028209">
    <property type="entry name" value="LAMTOR1/MEH1"/>
</dbReference>
<dbReference type="InParanoid" id="G8JV41"/>
<keyword evidence="5" id="KW-0449">Lipoprotein</keyword>
<keyword evidence="7" id="KW-1185">Reference proteome</keyword>
<dbReference type="GO" id="GO:0007035">
    <property type="term" value="P:vacuolar acidification"/>
    <property type="evidence" value="ECO:0007669"/>
    <property type="project" value="EnsemblFungi"/>
</dbReference>
<proteinExistence type="predicted"/>
<organism evidence="6 7">
    <name type="scientific">Eremothecium cymbalariae (strain CBS 270.75 / DBVPG 7215 / KCTC 17166 / NRRL Y-17582)</name>
    <name type="common">Yeast</name>
    <dbReference type="NCBI Taxonomy" id="931890"/>
    <lineage>
        <taxon>Eukaryota</taxon>
        <taxon>Fungi</taxon>
        <taxon>Dikarya</taxon>
        <taxon>Ascomycota</taxon>
        <taxon>Saccharomycotina</taxon>
        <taxon>Saccharomycetes</taxon>
        <taxon>Saccharomycetales</taxon>
        <taxon>Saccharomycetaceae</taxon>
        <taxon>Eremothecium</taxon>
    </lineage>
</organism>
<dbReference type="GO" id="GO:0071986">
    <property type="term" value="C:Ragulator complex"/>
    <property type="evidence" value="ECO:0007669"/>
    <property type="project" value="EnsemblFungi"/>
</dbReference>
<reference evidence="7" key="1">
    <citation type="journal article" date="2012" name="G3 (Bethesda)">
        <title>Pichia sorbitophila, an interspecies yeast hybrid reveals early steps of genome resolution following polyploidization.</title>
        <authorList>
            <person name="Leh Louis V."/>
            <person name="Despons L."/>
            <person name="Friedrich A."/>
            <person name="Martin T."/>
            <person name="Durrens P."/>
            <person name="Casaregola S."/>
            <person name="Neuveglise C."/>
            <person name="Fairhead C."/>
            <person name="Marck C."/>
            <person name="Cruz J.A."/>
            <person name="Straub M.L."/>
            <person name="Kugler V."/>
            <person name="Sacerdot C."/>
            <person name="Uzunov Z."/>
            <person name="Thierry A."/>
            <person name="Weiss S."/>
            <person name="Bleykasten C."/>
            <person name="De Montigny J."/>
            <person name="Jacques N."/>
            <person name="Jung P."/>
            <person name="Lemaire M."/>
            <person name="Mallet S."/>
            <person name="Morel G."/>
            <person name="Richard G.F."/>
            <person name="Sarkar A."/>
            <person name="Savel G."/>
            <person name="Schacherer J."/>
            <person name="Seret M.L."/>
            <person name="Talla E."/>
            <person name="Samson G."/>
            <person name="Jubin C."/>
            <person name="Poulain J."/>
            <person name="Vacherie B."/>
            <person name="Barbe V."/>
            <person name="Pelletier E."/>
            <person name="Sherman D.J."/>
            <person name="Westhof E."/>
            <person name="Weissenbach J."/>
            <person name="Baret P.V."/>
            <person name="Wincker P."/>
            <person name="Gaillardin C."/>
            <person name="Dujon B."/>
            <person name="Souciet J.L."/>
        </authorList>
    </citation>
    <scope>NUCLEOTIDE SEQUENCE [LARGE SCALE GENOMIC DNA]</scope>
    <source>
        <strain evidence="7">CBS 270.75 / DBVPG 7215 / KCTC 17166 / NRRL Y-17582</strain>
    </source>
</reference>
<dbReference type="GO" id="GO:0032456">
    <property type="term" value="P:endocytic recycling"/>
    <property type="evidence" value="ECO:0007669"/>
    <property type="project" value="EnsemblFungi"/>
</dbReference>
<dbReference type="HOGENOM" id="CLU_136947_0_0_1"/>
<evidence type="ECO:0000256" key="3">
    <source>
        <dbReference type="ARBA" id="ARBA00023136"/>
    </source>
</evidence>
<keyword evidence="4" id="KW-0564">Palmitate</keyword>
<evidence type="ECO:0000256" key="4">
    <source>
        <dbReference type="ARBA" id="ARBA00023139"/>
    </source>
</evidence>
<dbReference type="GO" id="GO:0072665">
    <property type="term" value="P:protein localization to vacuole"/>
    <property type="evidence" value="ECO:0007669"/>
    <property type="project" value="EnsemblFungi"/>
</dbReference>
<dbReference type="GO" id="GO:0000329">
    <property type="term" value="C:fungal-type vacuole membrane"/>
    <property type="evidence" value="ECO:0007669"/>
    <property type="project" value="EnsemblFungi"/>
</dbReference>
<dbReference type="STRING" id="931890.G8JV41"/>
<dbReference type="GO" id="GO:0032008">
    <property type="term" value="P:positive regulation of TOR signaling"/>
    <property type="evidence" value="ECO:0007669"/>
    <property type="project" value="InterPro"/>
</dbReference>
<dbReference type="OrthoDB" id="4067878at2759"/>
<dbReference type="Proteomes" id="UP000006790">
    <property type="component" value="Chromosome 6"/>
</dbReference>
<dbReference type="GO" id="GO:0043410">
    <property type="term" value="P:positive regulation of MAPK cascade"/>
    <property type="evidence" value="ECO:0007669"/>
    <property type="project" value="InterPro"/>
</dbReference>
<dbReference type="SMART" id="SM01262">
    <property type="entry name" value="LAMTOR"/>
    <property type="match status" value="1"/>
</dbReference>
<keyword evidence="3" id="KW-0472">Membrane</keyword>
<dbReference type="KEGG" id="erc:Ecym_6128"/>
<name>G8JV41_ERECY</name>
<evidence type="ECO:0000313" key="7">
    <source>
        <dbReference type="Proteomes" id="UP000006790"/>
    </source>
</evidence>
<dbReference type="GO" id="GO:0071230">
    <property type="term" value="P:cellular response to amino acid stimulus"/>
    <property type="evidence" value="ECO:0007669"/>
    <property type="project" value="InterPro"/>
</dbReference>
<evidence type="ECO:0000256" key="1">
    <source>
        <dbReference type="ARBA" id="ARBA00004308"/>
    </source>
</evidence>
<sequence>MGIIFSCCSDDGDGEQDPLLDNQLGYGSQGSTNEDHHVLEQELQQKLLQRERELTVIVNNTNDKLIDISMMSNSGIVVQSHDLEDLESEDPSRSNFVTMDSIRIPKEVRSKVGQLHQDLFHGLETQLKVNTNGPLVVTL</sequence>
<accession>G8JV41</accession>
<dbReference type="GO" id="GO:0016237">
    <property type="term" value="P:microautophagy"/>
    <property type="evidence" value="ECO:0007669"/>
    <property type="project" value="EnsemblFungi"/>
</dbReference>
<dbReference type="RefSeq" id="XP_003647337.1">
    <property type="nucleotide sequence ID" value="XM_003647289.1"/>
</dbReference>
<evidence type="ECO:0000313" key="6">
    <source>
        <dbReference type="EMBL" id="AET40520.1"/>
    </source>
</evidence>
<dbReference type="GO" id="GO:0031902">
    <property type="term" value="C:late endosome membrane"/>
    <property type="evidence" value="ECO:0007669"/>
    <property type="project" value="EnsemblFungi"/>
</dbReference>